<dbReference type="PROSITE" id="PS00042">
    <property type="entry name" value="HTH_CRP_1"/>
    <property type="match status" value="1"/>
</dbReference>
<dbReference type="Gene3D" id="2.60.120.10">
    <property type="entry name" value="Jelly Rolls"/>
    <property type="match status" value="1"/>
</dbReference>
<sequence>MEKQILQTYLDNHSFPIITKEKKKYIMYEGLQDSSAYILKDGIIKTSVITRDGREFNLRYITGLEIVSLLKDEYSKFTDAPFNIRIESPTAQLYKINRVQFWQDINRSPKLQNYVKEYYRVNLLQSMKRMQQMLMNGKFGAVCTQLYDLSETFGVDTEDGRLIDFIVTNEEIARFCGITSASSVNRMLQQLKDSHAIEIQQRKILIKNMEAITENIIL</sequence>
<evidence type="ECO:0000256" key="1">
    <source>
        <dbReference type="ARBA" id="ARBA00023015"/>
    </source>
</evidence>
<reference evidence="5 6" key="1">
    <citation type="submission" date="2016-06" db="EMBL/GenBank/DDBJ databases">
        <title>Four novel species of enterococci isolated from chicken manure.</title>
        <authorList>
            <person name="Van Tyne D."/>
        </authorList>
    </citation>
    <scope>NUCLEOTIDE SEQUENCE [LARGE SCALE GENOMIC DNA]</scope>
    <source>
        <strain evidence="5 6">CU12B</strain>
    </source>
</reference>
<dbReference type="InterPro" id="IPR018335">
    <property type="entry name" value="Tscrpt_reg_HTH_Crp-type_CS"/>
</dbReference>
<organism evidence="5 6">
    <name type="scientific">Candidatus Enterococcus willemsii</name>
    <dbReference type="NCBI Taxonomy" id="1857215"/>
    <lineage>
        <taxon>Bacteria</taxon>
        <taxon>Bacillati</taxon>
        <taxon>Bacillota</taxon>
        <taxon>Bacilli</taxon>
        <taxon>Lactobacillales</taxon>
        <taxon>Enterococcaceae</taxon>
        <taxon>Enterococcus</taxon>
    </lineage>
</organism>
<evidence type="ECO:0000259" key="4">
    <source>
        <dbReference type="PROSITE" id="PS51063"/>
    </source>
</evidence>
<comment type="caution">
    <text evidence="5">The sequence shown here is derived from an EMBL/GenBank/DDBJ whole genome shotgun (WGS) entry which is preliminary data.</text>
</comment>
<keyword evidence="1" id="KW-0805">Transcription regulation</keyword>
<protein>
    <submittedName>
        <fullName evidence="5">Crp/Fnr family transcriptional regulator</fullName>
    </submittedName>
</protein>
<evidence type="ECO:0000313" key="6">
    <source>
        <dbReference type="Proteomes" id="UP000782705"/>
    </source>
</evidence>
<keyword evidence="3" id="KW-0804">Transcription</keyword>
<gene>
    <name evidence="5" type="ORF">BAU17_13290</name>
</gene>
<keyword evidence="2" id="KW-0238">DNA-binding</keyword>
<proteinExistence type="predicted"/>
<name>A0ABQ6Z1K7_9ENTE</name>
<dbReference type="SMART" id="SM00419">
    <property type="entry name" value="HTH_CRP"/>
    <property type="match status" value="1"/>
</dbReference>
<feature type="domain" description="HTH crp-type" evidence="4">
    <location>
        <begin position="136"/>
        <end position="210"/>
    </location>
</feature>
<keyword evidence="6" id="KW-1185">Reference proteome</keyword>
<dbReference type="InterPro" id="IPR014710">
    <property type="entry name" value="RmlC-like_jellyroll"/>
</dbReference>
<dbReference type="Pfam" id="PF13545">
    <property type="entry name" value="HTH_Crp_2"/>
    <property type="match status" value="1"/>
</dbReference>
<dbReference type="EMBL" id="MAEL01000017">
    <property type="protein sequence ID" value="KAF1305351.1"/>
    <property type="molecule type" value="Genomic_DNA"/>
</dbReference>
<dbReference type="SUPFAM" id="SSF46785">
    <property type="entry name" value="Winged helix' DNA-binding domain"/>
    <property type="match status" value="1"/>
</dbReference>
<dbReference type="InterPro" id="IPR012318">
    <property type="entry name" value="HTH_CRP"/>
</dbReference>
<dbReference type="SUPFAM" id="SSF51206">
    <property type="entry name" value="cAMP-binding domain-like"/>
    <property type="match status" value="1"/>
</dbReference>
<dbReference type="InterPro" id="IPR018490">
    <property type="entry name" value="cNMP-bd_dom_sf"/>
</dbReference>
<dbReference type="PROSITE" id="PS51063">
    <property type="entry name" value="HTH_CRP_2"/>
    <property type="match status" value="1"/>
</dbReference>
<dbReference type="Gene3D" id="1.10.10.10">
    <property type="entry name" value="Winged helix-like DNA-binding domain superfamily/Winged helix DNA-binding domain"/>
    <property type="match status" value="1"/>
</dbReference>
<evidence type="ECO:0000256" key="2">
    <source>
        <dbReference type="ARBA" id="ARBA00023125"/>
    </source>
</evidence>
<dbReference type="RefSeq" id="WP_161901308.1">
    <property type="nucleotide sequence ID" value="NZ_MAEL01000017.1"/>
</dbReference>
<dbReference type="InterPro" id="IPR036390">
    <property type="entry name" value="WH_DNA-bd_sf"/>
</dbReference>
<evidence type="ECO:0000313" key="5">
    <source>
        <dbReference type="EMBL" id="KAF1305351.1"/>
    </source>
</evidence>
<accession>A0ABQ6Z1K7</accession>
<evidence type="ECO:0000256" key="3">
    <source>
        <dbReference type="ARBA" id="ARBA00023163"/>
    </source>
</evidence>
<dbReference type="Proteomes" id="UP000782705">
    <property type="component" value="Unassembled WGS sequence"/>
</dbReference>
<dbReference type="InterPro" id="IPR036388">
    <property type="entry name" value="WH-like_DNA-bd_sf"/>
</dbReference>